<dbReference type="SUPFAM" id="SSF50978">
    <property type="entry name" value="WD40 repeat-like"/>
    <property type="match status" value="1"/>
</dbReference>
<keyword evidence="5" id="KW-0698">rRNA processing</keyword>
<dbReference type="GO" id="GO:0120330">
    <property type="term" value="C:rixosome complex"/>
    <property type="evidence" value="ECO:0007669"/>
    <property type="project" value="UniProtKB-UniRule"/>
</dbReference>
<comment type="subcellular location">
    <subcellularLocation>
        <location evidence="5">Nucleus</location>
    </subcellularLocation>
</comment>
<keyword evidence="5" id="KW-0539">Nucleus</keyword>
<sequence length="494" mass="53514">MQAQQIQETIVCCSSPSASTGSITFHDTRTGAALATFKQTNARAHCTDLVETRDGQGGFILSAQQDKPILNVYNYQKDQITLKIVLSEKLACIAVDPHGAYCAGGTSQGRIYLWETSSGILFNAWDAHYRQVNVLCFTPDGSALISGSDDSSVSVWSIARLVDDDLQAELVTPYCTLSDHTLPITDIVCSFGTFPTNRILTSSLDHSVKVWDLSTQTLLSTFQFPKAITTIAWDATERIFFAASGDGSIHQVNLFSQREDRFSVAVGGGGAADPIRIGDESGPTGPTKKRLISVGEPVTIMAFSLTGSSLLVGTEGGLVHSYDVASHQLLRTISSHRGGAITFLRSILKPVDLVGHISLSLNVNGSADAKDVIPVRPIQPLQRIKDAKSRDAHEVTIMLPTARSGYAFEYSEQVLLEDYAFFAHGQGADMGGEPPSTNARVGELEVEVAKLKEQLGKAKAINDTMWQGIVQRLVENEGQSSEDDEQHRRKRGRV</sequence>
<keyword evidence="3" id="KW-0677">Repeat</keyword>
<dbReference type="InterPro" id="IPR019775">
    <property type="entry name" value="WD40_repeat_CS"/>
</dbReference>
<dbReference type="GO" id="GO:0006364">
    <property type="term" value="P:rRNA processing"/>
    <property type="evidence" value="ECO:0007669"/>
    <property type="project" value="UniProtKB-UniRule"/>
</dbReference>
<comment type="function">
    <text evidence="5">Component of the RIX1 complex required for processing of ITS2 sequences from 35S pre-rRNA.</text>
</comment>
<dbReference type="PANTHER" id="PTHR18763:SF0">
    <property type="entry name" value="WD REPEAT-CONTAINING PROTEIN 18"/>
    <property type="match status" value="1"/>
</dbReference>
<dbReference type="InterPro" id="IPR015943">
    <property type="entry name" value="WD40/YVTN_repeat-like_dom_sf"/>
</dbReference>
<dbReference type="PROSITE" id="PS00678">
    <property type="entry name" value="WD_REPEATS_1"/>
    <property type="match status" value="1"/>
</dbReference>
<dbReference type="SMART" id="SM00320">
    <property type="entry name" value="WD40"/>
    <property type="match status" value="5"/>
</dbReference>
<dbReference type="InterPro" id="IPR001680">
    <property type="entry name" value="WD40_rpt"/>
</dbReference>
<dbReference type="PROSITE" id="PS50294">
    <property type="entry name" value="WD_REPEATS_REGION"/>
    <property type="match status" value="1"/>
</dbReference>
<keyword evidence="2 4" id="KW-0853">WD repeat</keyword>
<dbReference type="PROSITE" id="PS50082">
    <property type="entry name" value="WD_REPEATS_2"/>
    <property type="match status" value="2"/>
</dbReference>
<dbReference type="AlphaFoldDB" id="A0A9P6L625"/>
<reference evidence="6" key="2">
    <citation type="submission" date="2020-11" db="EMBL/GenBank/DDBJ databases">
        <authorList>
            <consortium name="DOE Joint Genome Institute"/>
            <person name="Kuo A."/>
            <person name="Miyauchi S."/>
            <person name="Kiss E."/>
            <person name="Drula E."/>
            <person name="Kohler A."/>
            <person name="Sanchez-Garcia M."/>
            <person name="Andreopoulos B."/>
            <person name="Barry K.W."/>
            <person name="Bonito G."/>
            <person name="Buee M."/>
            <person name="Carver A."/>
            <person name="Chen C."/>
            <person name="Cichocki N."/>
            <person name="Clum A."/>
            <person name="Culley D."/>
            <person name="Crous P.W."/>
            <person name="Fauchery L."/>
            <person name="Girlanda M."/>
            <person name="Hayes R."/>
            <person name="Keri Z."/>
            <person name="Labutti K."/>
            <person name="Lipzen A."/>
            <person name="Lombard V."/>
            <person name="Magnuson J."/>
            <person name="Maillard F."/>
            <person name="Morin E."/>
            <person name="Murat C."/>
            <person name="Nolan M."/>
            <person name="Ohm R."/>
            <person name="Pangilinan J."/>
            <person name="Pereira M."/>
            <person name="Perotto S."/>
            <person name="Peter M."/>
            <person name="Riley R."/>
            <person name="Sitrit Y."/>
            <person name="Stielow B."/>
            <person name="Szollosi G."/>
            <person name="Zifcakova L."/>
            <person name="Stursova M."/>
            <person name="Spatafora J.W."/>
            <person name="Tedersoo L."/>
            <person name="Vaario L.-M."/>
            <person name="Yamada A."/>
            <person name="Yan M."/>
            <person name="Wang P."/>
            <person name="Xu J."/>
            <person name="Bruns T."/>
            <person name="Baldrian P."/>
            <person name="Vilgalys R."/>
            <person name="Henrissat B."/>
            <person name="Grigoriev I.V."/>
            <person name="Hibbett D."/>
            <person name="Nagy L.G."/>
            <person name="Martin F.M."/>
        </authorList>
    </citation>
    <scope>NUCLEOTIDE SEQUENCE</scope>
    <source>
        <strain evidence="6">UH-Tt-Lm1</strain>
    </source>
</reference>
<dbReference type="InterPro" id="IPR036322">
    <property type="entry name" value="WD40_repeat_dom_sf"/>
</dbReference>
<gene>
    <name evidence="6" type="ORF">BJ322DRAFT_1140609</name>
</gene>
<evidence type="ECO:0000313" key="7">
    <source>
        <dbReference type="Proteomes" id="UP000736335"/>
    </source>
</evidence>
<name>A0A9P6L625_9AGAM</name>
<dbReference type="GO" id="GO:0006261">
    <property type="term" value="P:DNA-templated DNA replication"/>
    <property type="evidence" value="ECO:0007669"/>
    <property type="project" value="TreeGrafter"/>
</dbReference>
<dbReference type="PANTHER" id="PTHR18763">
    <property type="entry name" value="WD-REPEAT PROTEIN 18"/>
    <property type="match status" value="1"/>
</dbReference>
<evidence type="ECO:0000313" key="6">
    <source>
        <dbReference type="EMBL" id="KAF9784991.1"/>
    </source>
</evidence>
<dbReference type="InterPro" id="IPR045227">
    <property type="entry name" value="WDR18/Ipi3/RID3"/>
</dbReference>
<evidence type="ECO:0000256" key="4">
    <source>
        <dbReference type="PROSITE-ProRule" id="PRU00221"/>
    </source>
</evidence>
<organism evidence="6 7">
    <name type="scientific">Thelephora terrestris</name>
    <dbReference type="NCBI Taxonomy" id="56493"/>
    <lineage>
        <taxon>Eukaryota</taxon>
        <taxon>Fungi</taxon>
        <taxon>Dikarya</taxon>
        <taxon>Basidiomycota</taxon>
        <taxon>Agaricomycotina</taxon>
        <taxon>Agaricomycetes</taxon>
        <taxon>Thelephorales</taxon>
        <taxon>Thelephoraceae</taxon>
        <taxon>Thelephora</taxon>
    </lineage>
</organism>
<dbReference type="Pfam" id="PF00400">
    <property type="entry name" value="WD40"/>
    <property type="match status" value="3"/>
</dbReference>
<dbReference type="EMBL" id="WIUZ02000007">
    <property type="protein sequence ID" value="KAF9784991.1"/>
    <property type="molecule type" value="Genomic_DNA"/>
</dbReference>
<accession>A0A9P6L625</accession>
<comment type="subunit">
    <text evidence="5">Component of the RIX1 complex, composed of IPI1, RIX1/IPI2 and IPI3 in a 1:2:2 stoichiometry. The complex interacts (via RIX1) with MDN1 (via its hexameric AAA ATPase ring) and the pre-60S ribosome particles.</text>
</comment>
<keyword evidence="7" id="KW-1185">Reference proteome</keyword>
<proteinExistence type="inferred from homology"/>
<dbReference type="Proteomes" id="UP000736335">
    <property type="component" value="Unassembled WGS sequence"/>
</dbReference>
<evidence type="ECO:0000256" key="1">
    <source>
        <dbReference type="ARBA" id="ARBA00010143"/>
    </source>
</evidence>
<comment type="similarity">
    <text evidence="1 5">Belongs to the WD repeat IPI3/WDR18 family.</text>
</comment>
<evidence type="ECO:0000256" key="2">
    <source>
        <dbReference type="ARBA" id="ARBA00022574"/>
    </source>
</evidence>
<feature type="repeat" description="WD" evidence="4">
    <location>
        <begin position="199"/>
        <end position="221"/>
    </location>
</feature>
<evidence type="ECO:0000256" key="3">
    <source>
        <dbReference type="ARBA" id="ARBA00022737"/>
    </source>
</evidence>
<reference evidence="6" key="1">
    <citation type="journal article" date="2020" name="Nat. Commun.">
        <title>Large-scale genome sequencing of mycorrhizal fungi provides insights into the early evolution of symbiotic traits.</title>
        <authorList>
            <person name="Miyauchi S."/>
            <person name="Kiss E."/>
            <person name="Kuo A."/>
            <person name="Drula E."/>
            <person name="Kohler A."/>
            <person name="Sanchez-Garcia M."/>
            <person name="Morin E."/>
            <person name="Andreopoulos B."/>
            <person name="Barry K.W."/>
            <person name="Bonito G."/>
            <person name="Buee M."/>
            <person name="Carver A."/>
            <person name="Chen C."/>
            <person name="Cichocki N."/>
            <person name="Clum A."/>
            <person name="Culley D."/>
            <person name="Crous P.W."/>
            <person name="Fauchery L."/>
            <person name="Girlanda M."/>
            <person name="Hayes R.D."/>
            <person name="Keri Z."/>
            <person name="LaButti K."/>
            <person name="Lipzen A."/>
            <person name="Lombard V."/>
            <person name="Magnuson J."/>
            <person name="Maillard F."/>
            <person name="Murat C."/>
            <person name="Nolan M."/>
            <person name="Ohm R.A."/>
            <person name="Pangilinan J."/>
            <person name="Pereira M.F."/>
            <person name="Perotto S."/>
            <person name="Peter M."/>
            <person name="Pfister S."/>
            <person name="Riley R."/>
            <person name="Sitrit Y."/>
            <person name="Stielow J.B."/>
            <person name="Szollosi G."/>
            <person name="Zifcakova L."/>
            <person name="Stursova M."/>
            <person name="Spatafora J.W."/>
            <person name="Tedersoo L."/>
            <person name="Vaario L.M."/>
            <person name="Yamada A."/>
            <person name="Yan M."/>
            <person name="Wang P."/>
            <person name="Xu J."/>
            <person name="Bruns T."/>
            <person name="Baldrian P."/>
            <person name="Vilgalys R."/>
            <person name="Dunand C."/>
            <person name="Henrissat B."/>
            <person name="Grigoriev I.V."/>
            <person name="Hibbett D."/>
            <person name="Nagy L.G."/>
            <person name="Martin F.M."/>
        </authorList>
    </citation>
    <scope>NUCLEOTIDE SEQUENCE</scope>
    <source>
        <strain evidence="6">UH-Tt-Lm1</strain>
    </source>
</reference>
<evidence type="ECO:0000256" key="5">
    <source>
        <dbReference type="RuleBase" id="RU369067"/>
    </source>
</evidence>
<dbReference type="Gene3D" id="2.130.10.10">
    <property type="entry name" value="YVTN repeat-like/Quinoprotein amine dehydrogenase"/>
    <property type="match status" value="2"/>
</dbReference>
<dbReference type="GO" id="GO:0005656">
    <property type="term" value="C:nuclear pre-replicative complex"/>
    <property type="evidence" value="ECO:0007669"/>
    <property type="project" value="TreeGrafter"/>
</dbReference>
<feature type="repeat" description="WD" evidence="4">
    <location>
        <begin position="125"/>
        <end position="158"/>
    </location>
</feature>
<protein>
    <recommendedName>
        <fullName evidence="5">Pre-rRNA-processing protein IPI3</fullName>
    </recommendedName>
</protein>
<dbReference type="OrthoDB" id="756370at2759"/>
<comment type="caution">
    <text evidence="6">The sequence shown here is derived from an EMBL/GenBank/DDBJ whole genome shotgun (WGS) entry which is preliminary data.</text>
</comment>